<evidence type="ECO:0000313" key="5">
    <source>
        <dbReference type="Proteomes" id="UP000030445"/>
    </source>
</evidence>
<sequence length="336" mass="37879">MKNLIKKCSRPVIAVTMASSRQGSSVVRHLSQSGAYQIRAITRSPNSKRAKVLANLPNVEIVRGDLLEPESLKRVFSGVYGIFGNTTPTKGWVLGRGSMVREYEIEQGRNLVDVVKQLADLGTLKHFVFSSVCKPKDPLKNEPAPGHFTSKWNIEEYILINGLKKISTILRPVSYFENFDSDLPGVKISESIFPGIVDKDKVWQTIAVDDVGLWTRAVFEHPKRFWGESMNVAGEEMTGQEMAALWQKINSKESPSVRYSMVPRKLMNFIEHDIALMASWIERAGYGADLKALKVLANELDITMTPLSFWLKGKASVNAEKRLPNIDLQRRYLIRE</sequence>
<dbReference type="RefSeq" id="WP_032527035.1">
    <property type="nucleotide sequence ID" value="NZ_CP138951.1"/>
</dbReference>
<dbReference type="PANTHER" id="PTHR42748:SF7">
    <property type="entry name" value="NMRA LIKE REDOX SENSOR 1-RELATED"/>
    <property type="match status" value="1"/>
</dbReference>
<dbReference type="eggNOG" id="COG0702">
    <property type="taxonomic scope" value="Bacteria"/>
</dbReference>
<gene>
    <name evidence="4" type="ORF">EU96_1389</name>
</gene>
<dbReference type="PANTHER" id="PTHR42748">
    <property type="entry name" value="NITROGEN METABOLITE REPRESSION PROTEIN NMRA FAMILY MEMBER"/>
    <property type="match status" value="1"/>
</dbReference>
<dbReference type="OrthoDB" id="9794300at2"/>
<reference evidence="5" key="1">
    <citation type="journal article" date="2014" name="Sci. Data">
        <title>Genomes of diverse isolates of the marine cyanobacterium Prochlorococcus.</title>
        <authorList>
            <person name="Biller S."/>
            <person name="Berube P."/>
            <person name="Thompson J."/>
            <person name="Kelly L."/>
            <person name="Roggensack S."/>
            <person name="Awad L."/>
            <person name="Roache-Johnson K."/>
            <person name="Ding H."/>
            <person name="Giovannoni S.J."/>
            <person name="Moore L.R."/>
            <person name="Chisholm S.W."/>
        </authorList>
    </citation>
    <scope>NUCLEOTIDE SEQUENCE [LARGE SCALE GENOMIC DNA]</scope>
    <source>
        <strain evidence="5">MIT 9302</strain>
    </source>
</reference>
<comment type="similarity">
    <text evidence="1">Belongs to the NmrA-type oxidoreductase family.</text>
</comment>
<dbReference type="Pfam" id="PF05368">
    <property type="entry name" value="NmrA"/>
    <property type="match status" value="1"/>
</dbReference>
<dbReference type="STRING" id="74545.EU96_1389"/>
<evidence type="ECO:0000256" key="1">
    <source>
        <dbReference type="ARBA" id="ARBA00006328"/>
    </source>
</evidence>
<dbReference type="InterPro" id="IPR036291">
    <property type="entry name" value="NAD(P)-bd_dom_sf"/>
</dbReference>
<proteinExistence type="inferred from homology"/>
<evidence type="ECO:0000256" key="2">
    <source>
        <dbReference type="ARBA" id="ARBA00022857"/>
    </source>
</evidence>
<dbReference type="InterPro" id="IPR008030">
    <property type="entry name" value="NmrA-like"/>
</dbReference>
<dbReference type="Gene3D" id="3.90.25.10">
    <property type="entry name" value="UDP-galactose 4-epimerase, domain 1"/>
    <property type="match status" value="1"/>
</dbReference>
<dbReference type="Gene3D" id="3.40.50.720">
    <property type="entry name" value="NAD(P)-binding Rossmann-like Domain"/>
    <property type="match status" value="1"/>
</dbReference>
<accession>A0A0A2A8L3</accession>
<feature type="domain" description="NmrA-like" evidence="3">
    <location>
        <begin position="12"/>
        <end position="288"/>
    </location>
</feature>
<comment type="caution">
    <text evidence="4">The sequence shown here is derived from an EMBL/GenBank/DDBJ whole genome shotgun (WGS) entry which is preliminary data.</text>
</comment>
<dbReference type="InterPro" id="IPR051164">
    <property type="entry name" value="NmrA-like_oxidored"/>
</dbReference>
<dbReference type="EMBL" id="JNAM01000011">
    <property type="protein sequence ID" value="KGF96753.1"/>
    <property type="molecule type" value="Genomic_DNA"/>
</dbReference>
<dbReference type="Proteomes" id="UP000030445">
    <property type="component" value="Unassembled WGS sequence"/>
</dbReference>
<dbReference type="CDD" id="cd05251">
    <property type="entry name" value="NmrA_like_SDR_a"/>
    <property type="match status" value="1"/>
</dbReference>
<name>A0A0A2A8L3_PROMR</name>
<evidence type="ECO:0000259" key="3">
    <source>
        <dbReference type="Pfam" id="PF05368"/>
    </source>
</evidence>
<organism evidence="4 5">
    <name type="scientific">Prochlorococcus marinus str. MIT 9302</name>
    <dbReference type="NCBI Taxonomy" id="74545"/>
    <lineage>
        <taxon>Bacteria</taxon>
        <taxon>Bacillati</taxon>
        <taxon>Cyanobacteriota</taxon>
        <taxon>Cyanophyceae</taxon>
        <taxon>Synechococcales</taxon>
        <taxon>Prochlorococcaceae</taxon>
        <taxon>Prochlorococcus</taxon>
    </lineage>
</organism>
<protein>
    <submittedName>
        <fullName evidence="4">NADPH-dependent reductase</fullName>
    </submittedName>
</protein>
<keyword evidence="2" id="KW-0521">NADP</keyword>
<dbReference type="AlphaFoldDB" id="A0A0A2A8L3"/>
<evidence type="ECO:0000313" key="4">
    <source>
        <dbReference type="EMBL" id="KGF96753.1"/>
    </source>
</evidence>
<dbReference type="SUPFAM" id="SSF51735">
    <property type="entry name" value="NAD(P)-binding Rossmann-fold domains"/>
    <property type="match status" value="1"/>
</dbReference>